<dbReference type="HOGENOM" id="CLU_1298236_0_0_9"/>
<reference evidence="2 3" key="2">
    <citation type="journal article" date="2008" name="BMC Genomics">
        <title>Architecture of thermal adaptation in an Exiguobacterium sibiricum strain isolated from 3 million year old permafrost: a genome and transcriptome approach.</title>
        <authorList>
            <person name="Rodrigues D.F."/>
            <person name="Ivanova N."/>
            <person name="He Z."/>
            <person name="Huebner M."/>
            <person name="Zhou J."/>
            <person name="Tiedje J.M."/>
        </authorList>
    </citation>
    <scope>NUCLEOTIDE SEQUENCE [LARGE SCALE GENOMIC DNA]</scope>
    <source>
        <strain evidence="3">DSM 17290 / CIP 109462 / JCM 13490 / 255-15</strain>
    </source>
</reference>
<organism evidence="2 3">
    <name type="scientific">Exiguobacterium sibiricum (strain DSM 17290 / CCUG 55495 / CIP 109462 / JCM 13490 / 255-15)</name>
    <dbReference type="NCBI Taxonomy" id="262543"/>
    <lineage>
        <taxon>Bacteria</taxon>
        <taxon>Bacillati</taxon>
        <taxon>Bacillota</taxon>
        <taxon>Bacilli</taxon>
        <taxon>Bacillales</taxon>
        <taxon>Bacillales Family XII. Incertae Sedis</taxon>
        <taxon>Exiguobacterium</taxon>
    </lineage>
</organism>
<gene>
    <name evidence="2" type="ordered locus">Exig_0545</name>
</gene>
<dbReference type="EMBL" id="CP001022">
    <property type="protein sequence ID" value="ACB60026.1"/>
    <property type="molecule type" value="Genomic_DNA"/>
</dbReference>
<feature type="transmembrane region" description="Helical" evidence="1">
    <location>
        <begin position="181"/>
        <end position="198"/>
    </location>
</feature>
<keyword evidence="1" id="KW-0472">Membrane</keyword>
<evidence type="ECO:0008006" key="4">
    <source>
        <dbReference type="Google" id="ProtNLM"/>
    </source>
</evidence>
<evidence type="ECO:0000313" key="2">
    <source>
        <dbReference type="EMBL" id="ACB60026.1"/>
    </source>
</evidence>
<dbReference type="KEGG" id="esi:Exig_0545"/>
<evidence type="ECO:0000256" key="1">
    <source>
        <dbReference type="SAM" id="Phobius"/>
    </source>
</evidence>
<name>B1YJJ6_EXIS2</name>
<reference evidence="3" key="3">
    <citation type="submission" date="2008-04" db="EMBL/GenBank/DDBJ databases">
        <title>Complete sequence of chromosome of Exiguobacterium sibiricum 255-15.</title>
        <authorList>
            <consortium name="US DOE Joint Genome Institute"/>
            <person name="Copeland A."/>
            <person name="Lucas S."/>
            <person name="Lapidus A."/>
            <person name="Glavina del Rio T."/>
            <person name="Dalin E."/>
            <person name="Tice H."/>
            <person name="Bruce D."/>
            <person name="Goodwin L."/>
            <person name="Pitluck S."/>
            <person name="Kiss H."/>
            <person name="Chertkov O."/>
            <person name="Monk C."/>
            <person name="Brettin T."/>
            <person name="Detter J.C."/>
            <person name="Han C."/>
            <person name="Kuske C.R."/>
            <person name="Schmutz J."/>
            <person name="Larimer F."/>
            <person name="Land M."/>
            <person name="Hauser L."/>
            <person name="Kyrpides N."/>
            <person name="Mikhailova N."/>
            <person name="Vishnivetskaya T."/>
            <person name="Rodrigues D.F."/>
            <person name="Gilichinsky D."/>
            <person name="Tiedje J."/>
            <person name="Richardson P."/>
        </authorList>
    </citation>
    <scope>NUCLEOTIDE SEQUENCE [LARGE SCALE GENOMIC DNA]</scope>
    <source>
        <strain evidence="3">DSM 17290 / CIP 109462 / JCM 13490 / 255-15</strain>
    </source>
</reference>
<keyword evidence="1" id="KW-1133">Transmembrane helix</keyword>
<dbReference type="AlphaFoldDB" id="B1YJJ6"/>
<dbReference type="OrthoDB" id="2352074at2"/>
<proteinExistence type="predicted"/>
<keyword evidence="1" id="KW-0812">Transmembrane</keyword>
<dbReference type="eggNOG" id="COG5278">
    <property type="taxonomic scope" value="Bacteria"/>
</dbReference>
<accession>B1YJJ6</accession>
<dbReference type="RefSeq" id="WP_012369450.1">
    <property type="nucleotide sequence ID" value="NC_010556.1"/>
</dbReference>
<reference evidence="2 3" key="1">
    <citation type="journal article" date="2006" name="Extremophiles">
        <title>Characterization of Exiguobacterium isolates from the Siberian permafrost. Description of Exiguobacterium sibiricum sp. nov.</title>
        <authorList>
            <person name="Rodrigues D.F."/>
            <person name="Goris J."/>
            <person name="Vishnivetskaya T."/>
            <person name="Gilichinsky D."/>
            <person name="Thomashow M.F."/>
            <person name="Tiedje J.M."/>
        </authorList>
    </citation>
    <scope>NUCLEOTIDE SEQUENCE [LARGE SCALE GENOMIC DNA]</scope>
    <source>
        <strain evidence="3">DSM 17290 / CIP 109462 / JCM 13490 / 255-15</strain>
    </source>
</reference>
<keyword evidence="3" id="KW-1185">Reference proteome</keyword>
<dbReference type="Proteomes" id="UP000001681">
    <property type="component" value="Chromosome"/>
</dbReference>
<protein>
    <recommendedName>
        <fullName evidence="4">Chemotaxis methyl-accepting receptor HlyB-like 4HB MCP domain-containing protein</fullName>
    </recommendedName>
</protein>
<sequence>MNQLWRHRIILILVVSLFASIPLLYALSGYRTISKLTAEMHTQDIPMIKQVDQLIEHNRDRANAVRGLLLYEDDRYIEQYYFSTSKVHDLRRLLNSSNQTPGAVKDLLSRNNTWEEEIQEVFTVYETDHPQRAKKLAKQTTQTTQTILEDLSQIKDKLYRDLEQKLELTTEMTAEYKRMCFSLSILAFLLIATTIILFHRSKPILENKTNTYRP</sequence>
<evidence type="ECO:0000313" key="3">
    <source>
        <dbReference type="Proteomes" id="UP000001681"/>
    </source>
</evidence>